<dbReference type="PANTHER" id="PTHR48439:SF1">
    <property type="entry name" value="HEMIMETHYLATED DNA-BINDING DOMAIN-CONTAINING PROTEIN"/>
    <property type="match status" value="1"/>
</dbReference>
<organism evidence="3 4">
    <name type="scientific">Scleropages formosus</name>
    <name type="common">Asian bonytongue</name>
    <name type="synonym">Osteoglossum formosum</name>
    <dbReference type="NCBI Taxonomy" id="113540"/>
    <lineage>
        <taxon>Eukaryota</taxon>
        <taxon>Metazoa</taxon>
        <taxon>Chordata</taxon>
        <taxon>Craniata</taxon>
        <taxon>Vertebrata</taxon>
        <taxon>Euteleostomi</taxon>
        <taxon>Actinopterygii</taxon>
        <taxon>Neopterygii</taxon>
        <taxon>Teleostei</taxon>
        <taxon>Osteoglossocephala</taxon>
        <taxon>Osteoglossomorpha</taxon>
        <taxon>Osteoglossiformes</taxon>
        <taxon>Osteoglossidae</taxon>
        <taxon>Scleropages</taxon>
    </lineage>
</organism>
<dbReference type="AlphaFoldDB" id="A0A8C9VXJ5"/>
<dbReference type="Gene3D" id="2.30.30.390">
    <property type="entry name" value="Hemimethylated DNA-binding domain"/>
    <property type="match status" value="1"/>
</dbReference>
<reference evidence="3" key="2">
    <citation type="submission" date="2025-08" db="UniProtKB">
        <authorList>
            <consortium name="Ensembl"/>
        </authorList>
    </citation>
    <scope>IDENTIFICATION</scope>
</reference>
<accession>A0A8C9VXJ5</accession>
<dbReference type="Pfam" id="PF08755">
    <property type="entry name" value="YccV-like"/>
    <property type="match status" value="1"/>
</dbReference>
<feature type="transmembrane region" description="Helical" evidence="1">
    <location>
        <begin position="16"/>
        <end position="34"/>
    </location>
</feature>
<dbReference type="PANTHER" id="PTHR48439">
    <property type="entry name" value="HEMIMETHYLATED DNA-BINDING DOMAIN-CONTAINING PROTEIN"/>
    <property type="match status" value="1"/>
</dbReference>
<evidence type="ECO:0000259" key="2">
    <source>
        <dbReference type="SMART" id="SM00992"/>
    </source>
</evidence>
<dbReference type="InterPro" id="IPR053189">
    <property type="entry name" value="Clp_protease_adapter_ClpF"/>
</dbReference>
<dbReference type="GeneTree" id="ENSGT00530000065281"/>
<reference evidence="3" key="3">
    <citation type="submission" date="2025-09" db="UniProtKB">
        <authorList>
            <consortium name="Ensembl"/>
        </authorList>
    </citation>
    <scope>IDENTIFICATION</scope>
</reference>
<dbReference type="SMART" id="SM00992">
    <property type="entry name" value="YccV-like"/>
    <property type="match status" value="1"/>
</dbReference>
<dbReference type="SUPFAM" id="SSF141255">
    <property type="entry name" value="YccV-like"/>
    <property type="match status" value="1"/>
</dbReference>
<reference evidence="3 4" key="1">
    <citation type="submission" date="2019-04" db="EMBL/GenBank/DDBJ databases">
        <authorList>
            <consortium name="Wellcome Sanger Institute Data Sharing"/>
        </authorList>
    </citation>
    <scope>NUCLEOTIDE SEQUENCE [LARGE SCALE GENOMIC DNA]</scope>
</reference>
<gene>
    <name evidence="3" type="primary">si:dkey-261l7.2</name>
</gene>
<feature type="domain" description="Hemimethylated DNA-binding" evidence="2">
    <location>
        <begin position="157"/>
        <end position="260"/>
    </location>
</feature>
<dbReference type="OrthoDB" id="28868at2759"/>
<dbReference type="InterPro" id="IPR011722">
    <property type="entry name" value="Hemimethylated_DNA-bd_dom"/>
</dbReference>
<keyword evidence="1" id="KW-0812">Transmembrane</keyword>
<keyword evidence="1" id="KW-1133">Transmembrane helix</keyword>
<dbReference type="Proteomes" id="UP000694397">
    <property type="component" value="Chromosome 1"/>
</dbReference>
<dbReference type="Ensembl" id="ENSSFOT00015040221.1">
    <property type="protein sequence ID" value="ENSSFOP00015066786.1"/>
    <property type="gene ID" value="ENSSFOG00015031240.1"/>
</dbReference>
<evidence type="ECO:0000313" key="3">
    <source>
        <dbReference type="Ensembl" id="ENSSFOP00015066786.1"/>
    </source>
</evidence>
<name>A0A8C9VXJ5_SCLFO</name>
<protein>
    <submittedName>
        <fullName evidence="3">Si:dkey-261l7.2</fullName>
    </submittedName>
</protein>
<evidence type="ECO:0000313" key="4">
    <source>
        <dbReference type="Proteomes" id="UP000694397"/>
    </source>
</evidence>
<sequence length="270" mass="31181">MSNNYVCEKCCTARSLCFYRLLTYFFLSFIALFYPHSALRQCVQVAMPHIPVPVLHVTLLLSALPIQLLIARWSGTSAAERRSAMHRLVTVWNDLRKSVTRWTEWIKQWVSDLLTPPAAEENLDPQGESVALEVLLHDNDQGYFGASREVRSPRPPHVLHRVGEVIMDKNNRMVGVIVSWDEKLKAPAEWKRRMYASHELQAVEDTPHYKVIFSGPGQSSILVGYLPQTLLMRFSGFQQPSIPTLDHYFSHFDGERFVMQPWLQERFPED</sequence>
<evidence type="ECO:0000256" key="1">
    <source>
        <dbReference type="SAM" id="Phobius"/>
    </source>
</evidence>
<keyword evidence="1" id="KW-0472">Membrane</keyword>
<keyword evidence="4" id="KW-1185">Reference proteome</keyword>
<dbReference type="GO" id="GO:0003677">
    <property type="term" value="F:DNA binding"/>
    <property type="evidence" value="ECO:0007669"/>
    <property type="project" value="InterPro"/>
</dbReference>
<proteinExistence type="predicted"/>
<feature type="transmembrane region" description="Helical" evidence="1">
    <location>
        <begin position="54"/>
        <end position="73"/>
    </location>
</feature>
<dbReference type="InterPro" id="IPR036623">
    <property type="entry name" value="Hemimethylated_DNA-bd_sf"/>
</dbReference>